<evidence type="ECO:0000313" key="2">
    <source>
        <dbReference type="EMBL" id="SEB04747.1"/>
    </source>
</evidence>
<dbReference type="AlphaFoldDB" id="A0A1H4G5P6"/>
<gene>
    <name evidence="2" type="ORF">SAMN05444370_1389</name>
</gene>
<feature type="chain" id="PRO_5011673835" description="VPLPA-CTERM protein sorting domain-containing protein" evidence="1">
    <location>
        <begin position="20"/>
        <end position="183"/>
    </location>
</feature>
<reference evidence="2 3" key="1">
    <citation type="submission" date="2016-10" db="EMBL/GenBank/DDBJ databases">
        <authorList>
            <person name="de Groot N.N."/>
        </authorList>
    </citation>
    <scope>NUCLEOTIDE SEQUENCE [LARGE SCALE GENOMIC DNA]</scope>
    <source>
        <strain evidence="2 3">DSM 15345</strain>
    </source>
</reference>
<accession>A0A1H4G5P6</accession>
<proteinExistence type="predicted"/>
<dbReference type="Proteomes" id="UP000198703">
    <property type="component" value="Unassembled WGS sequence"/>
</dbReference>
<sequence>MSLARIALALGLLASPASAATTFDVVVPGPFVHAAVDAGGSLTGFFTVDDENGDGLIQASDVIAWSFTGAGFADDVFNATLSADDRGRGVVTNSRKGAVDIGAGLAVQTIAFTGSAPALRVEIDFVRGLDVAFSRLAGPGETVASSDLSVTERTPPVPIPLPATLPALAAALFALGAARRLRR</sequence>
<dbReference type="STRING" id="89524.SAMN05444370_1389"/>
<keyword evidence="1" id="KW-0732">Signal</keyword>
<protein>
    <recommendedName>
        <fullName evidence="4">VPLPA-CTERM protein sorting domain-containing protein</fullName>
    </recommendedName>
</protein>
<keyword evidence="3" id="KW-1185">Reference proteome</keyword>
<evidence type="ECO:0008006" key="4">
    <source>
        <dbReference type="Google" id="ProtNLM"/>
    </source>
</evidence>
<name>A0A1H4G5P6_9RHOB</name>
<dbReference type="RefSeq" id="WP_093256668.1">
    <property type="nucleotide sequence ID" value="NZ_FNQM01000038.1"/>
</dbReference>
<evidence type="ECO:0000313" key="3">
    <source>
        <dbReference type="Proteomes" id="UP000198703"/>
    </source>
</evidence>
<feature type="signal peptide" evidence="1">
    <location>
        <begin position="1"/>
        <end position="19"/>
    </location>
</feature>
<organism evidence="2 3">
    <name type="scientific">Rubrimonas cliftonensis</name>
    <dbReference type="NCBI Taxonomy" id="89524"/>
    <lineage>
        <taxon>Bacteria</taxon>
        <taxon>Pseudomonadati</taxon>
        <taxon>Pseudomonadota</taxon>
        <taxon>Alphaproteobacteria</taxon>
        <taxon>Rhodobacterales</taxon>
        <taxon>Paracoccaceae</taxon>
        <taxon>Rubrimonas</taxon>
    </lineage>
</organism>
<dbReference type="EMBL" id="FNQM01000038">
    <property type="protein sequence ID" value="SEB04747.1"/>
    <property type="molecule type" value="Genomic_DNA"/>
</dbReference>
<evidence type="ECO:0000256" key="1">
    <source>
        <dbReference type="SAM" id="SignalP"/>
    </source>
</evidence>